<comment type="subcellular location">
    <subcellularLocation>
        <location evidence="1">Membrane</location>
        <topology evidence="1">Multi-pass membrane protein</topology>
    </subcellularLocation>
</comment>
<dbReference type="Proteomes" id="UP000319383">
    <property type="component" value="Chromosome"/>
</dbReference>
<evidence type="ECO:0000259" key="8">
    <source>
        <dbReference type="Pfam" id="PF13813"/>
    </source>
</evidence>
<dbReference type="PANTHER" id="PTHR31595:SF57">
    <property type="entry name" value="OS04G0481900 PROTEIN"/>
    <property type="match status" value="1"/>
</dbReference>
<feature type="transmembrane region" description="Helical" evidence="7">
    <location>
        <begin position="228"/>
        <end position="246"/>
    </location>
</feature>
<evidence type="ECO:0000256" key="6">
    <source>
        <dbReference type="ARBA" id="ARBA00023136"/>
    </source>
</evidence>
<proteinExistence type="predicted"/>
<evidence type="ECO:0000256" key="3">
    <source>
        <dbReference type="ARBA" id="ARBA00022679"/>
    </source>
</evidence>
<evidence type="ECO:0000256" key="7">
    <source>
        <dbReference type="SAM" id="Phobius"/>
    </source>
</evidence>
<evidence type="ECO:0000256" key="2">
    <source>
        <dbReference type="ARBA" id="ARBA00005179"/>
    </source>
</evidence>
<organism evidence="9 10">
    <name type="scientific">Symmachiella dynata</name>
    <dbReference type="NCBI Taxonomy" id="2527995"/>
    <lineage>
        <taxon>Bacteria</taxon>
        <taxon>Pseudomonadati</taxon>
        <taxon>Planctomycetota</taxon>
        <taxon>Planctomycetia</taxon>
        <taxon>Planctomycetales</taxon>
        <taxon>Planctomycetaceae</taxon>
        <taxon>Symmachiella</taxon>
    </lineage>
</organism>
<keyword evidence="6 7" id="KW-0472">Membrane</keyword>
<sequence length="300" mass="33324">MASVTNLRSNHHAKLAAWLPLFVLPVVAVWSTRNSAAWLCMWALAFSIYAGLKWLSYSEYVENHFCTVRRSIGYLVAWPGMDAKSFLSTSPSFAPPHPWEWRAAVAKMVIGCVLIGIAVALVNRQMWVAGWTGMVGITLALHFGTFHLFSTAWRQAGVDARPLMDAPLLATCLNDFWGKRWNLAFRDLAHTYVFRTCVGRWGIAVATMAVFVVSGVIHDLVISLPARAGYGLPTLYFVIQGAGVMFERSPLGKRLGLRHGVVGRIYCAVLILAPVGLLFHPPFVERVIVPMLTILRLDWS</sequence>
<evidence type="ECO:0000313" key="10">
    <source>
        <dbReference type="Proteomes" id="UP000319383"/>
    </source>
</evidence>
<reference evidence="9 10" key="1">
    <citation type="submission" date="2019-02" db="EMBL/GenBank/DDBJ databases">
        <title>Deep-cultivation of Planctomycetes and their phenomic and genomic characterization uncovers novel biology.</title>
        <authorList>
            <person name="Wiegand S."/>
            <person name="Jogler M."/>
            <person name="Boedeker C."/>
            <person name="Pinto D."/>
            <person name="Vollmers J."/>
            <person name="Rivas-Marin E."/>
            <person name="Kohn T."/>
            <person name="Peeters S.H."/>
            <person name="Heuer A."/>
            <person name="Rast P."/>
            <person name="Oberbeckmann S."/>
            <person name="Bunk B."/>
            <person name="Jeske O."/>
            <person name="Meyerdierks A."/>
            <person name="Storesund J.E."/>
            <person name="Kallscheuer N."/>
            <person name="Luecker S."/>
            <person name="Lage O.M."/>
            <person name="Pohl T."/>
            <person name="Merkel B.J."/>
            <person name="Hornburger P."/>
            <person name="Mueller R.-W."/>
            <person name="Bruemmer F."/>
            <person name="Labrenz M."/>
            <person name="Spormann A.M."/>
            <person name="Op den Camp H."/>
            <person name="Overmann J."/>
            <person name="Amann R."/>
            <person name="Jetten M.S.M."/>
            <person name="Mascher T."/>
            <person name="Medema M.H."/>
            <person name="Devos D.P."/>
            <person name="Kaster A.-K."/>
            <person name="Ovreas L."/>
            <person name="Rohde M."/>
            <person name="Galperin M.Y."/>
            <person name="Jogler C."/>
        </authorList>
    </citation>
    <scope>NUCLEOTIDE SEQUENCE [LARGE SCALE GENOMIC DNA]</scope>
    <source>
        <strain evidence="9 10">Mal52</strain>
    </source>
</reference>
<gene>
    <name evidence="9" type="ORF">Mal52_05950</name>
</gene>
<dbReference type="Pfam" id="PF13813">
    <property type="entry name" value="MBOAT_2"/>
    <property type="match status" value="1"/>
</dbReference>
<evidence type="ECO:0000313" key="9">
    <source>
        <dbReference type="EMBL" id="QDU42140.1"/>
    </source>
</evidence>
<dbReference type="GO" id="GO:0006629">
    <property type="term" value="P:lipid metabolic process"/>
    <property type="evidence" value="ECO:0007669"/>
    <property type="project" value="InterPro"/>
</dbReference>
<dbReference type="InterPro" id="IPR032805">
    <property type="entry name" value="Wax_synthase_dom"/>
</dbReference>
<dbReference type="AlphaFoldDB" id="A0A517ZI34"/>
<dbReference type="PANTHER" id="PTHR31595">
    <property type="entry name" value="LONG-CHAIN-ALCOHOL O-FATTY-ACYLTRANSFERASE 3-RELATED"/>
    <property type="match status" value="1"/>
</dbReference>
<dbReference type="InterPro" id="IPR044851">
    <property type="entry name" value="Wax_synthase"/>
</dbReference>
<dbReference type="EMBL" id="CP036276">
    <property type="protein sequence ID" value="QDU42140.1"/>
    <property type="molecule type" value="Genomic_DNA"/>
</dbReference>
<feature type="transmembrane region" description="Helical" evidence="7">
    <location>
        <begin position="36"/>
        <end position="55"/>
    </location>
</feature>
<feature type="transmembrane region" description="Helical" evidence="7">
    <location>
        <begin position="104"/>
        <end position="122"/>
    </location>
</feature>
<evidence type="ECO:0000256" key="5">
    <source>
        <dbReference type="ARBA" id="ARBA00022989"/>
    </source>
</evidence>
<dbReference type="GO" id="GO:0016020">
    <property type="term" value="C:membrane"/>
    <property type="evidence" value="ECO:0007669"/>
    <property type="project" value="UniProtKB-SubCell"/>
</dbReference>
<feature type="transmembrane region" description="Helical" evidence="7">
    <location>
        <begin position="201"/>
        <end position="222"/>
    </location>
</feature>
<dbReference type="KEGG" id="sdyn:Mal52_05950"/>
<evidence type="ECO:0000256" key="1">
    <source>
        <dbReference type="ARBA" id="ARBA00004141"/>
    </source>
</evidence>
<protein>
    <recommendedName>
        <fullName evidence="8">Wax synthase domain-containing protein</fullName>
    </recommendedName>
</protein>
<feature type="transmembrane region" description="Helical" evidence="7">
    <location>
        <begin position="266"/>
        <end position="283"/>
    </location>
</feature>
<evidence type="ECO:0000256" key="4">
    <source>
        <dbReference type="ARBA" id="ARBA00022692"/>
    </source>
</evidence>
<dbReference type="RefSeq" id="WP_145374207.1">
    <property type="nucleotide sequence ID" value="NZ_CP036276.1"/>
</dbReference>
<keyword evidence="10" id="KW-1185">Reference proteome</keyword>
<feature type="transmembrane region" description="Helical" evidence="7">
    <location>
        <begin position="128"/>
        <end position="149"/>
    </location>
</feature>
<feature type="transmembrane region" description="Helical" evidence="7">
    <location>
        <begin position="12"/>
        <end position="30"/>
    </location>
</feature>
<keyword evidence="4 7" id="KW-0812">Transmembrane</keyword>
<feature type="domain" description="Wax synthase" evidence="8">
    <location>
        <begin position="161"/>
        <end position="225"/>
    </location>
</feature>
<accession>A0A517ZI34</accession>
<keyword evidence="3" id="KW-0808">Transferase</keyword>
<name>A0A517ZI34_9PLAN</name>
<comment type="pathway">
    <text evidence="2">Secondary metabolite biosynthesis.</text>
</comment>
<dbReference type="GO" id="GO:0008374">
    <property type="term" value="F:O-acyltransferase activity"/>
    <property type="evidence" value="ECO:0007669"/>
    <property type="project" value="InterPro"/>
</dbReference>
<keyword evidence="5 7" id="KW-1133">Transmembrane helix</keyword>